<protein>
    <submittedName>
        <fullName evidence="3">PspC domain-containing protein</fullName>
    </submittedName>
</protein>
<dbReference type="AlphaFoldDB" id="A0A2A4FWV6"/>
<keyword evidence="1" id="KW-0812">Transmembrane</keyword>
<dbReference type="OrthoDB" id="7581438at2"/>
<organism evidence="3 4">
    <name type="scientific">Rhizorhabdus dicambivorans</name>
    <dbReference type="NCBI Taxonomy" id="1850238"/>
    <lineage>
        <taxon>Bacteria</taxon>
        <taxon>Pseudomonadati</taxon>
        <taxon>Pseudomonadota</taxon>
        <taxon>Alphaproteobacteria</taxon>
        <taxon>Sphingomonadales</taxon>
        <taxon>Sphingomonadaceae</taxon>
        <taxon>Rhizorhabdus</taxon>
    </lineage>
</organism>
<dbReference type="Proteomes" id="UP000218934">
    <property type="component" value="Unassembled WGS sequence"/>
</dbReference>
<dbReference type="RefSeq" id="WP_066963049.1">
    <property type="nucleotide sequence ID" value="NZ_CP023449.1"/>
</dbReference>
<comment type="caution">
    <text evidence="3">The sequence shown here is derived from an EMBL/GenBank/DDBJ whole genome shotgun (WGS) entry which is preliminary data.</text>
</comment>
<feature type="transmembrane region" description="Helical" evidence="1">
    <location>
        <begin position="33"/>
        <end position="60"/>
    </location>
</feature>
<feature type="domain" description="Phage shock protein PspC N-terminal" evidence="2">
    <location>
        <begin position="11"/>
        <end position="56"/>
    </location>
</feature>
<dbReference type="KEGG" id="rdi:CMV14_15215"/>
<dbReference type="EMBL" id="NWUF01000011">
    <property type="protein sequence ID" value="PCE41928.1"/>
    <property type="molecule type" value="Genomic_DNA"/>
</dbReference>
<keyword evidence="1" id="KW-0472">Membrane</keyword>
<evidence type="ECO:0000313" key="3">
    <source>
        <dbReference type="EMBL" id="PCE41928.1"/>
    </source>
</evidence>
<evidence type="ECO:0000313" key="4">
    <source>
        <dbReference type="Proteomes" id="UP000218934"/>
    </source>
</evidence>
<keyword evidence="4" id="KW-1185">Reference proteome</keyword>
<evidence type="ECO:0000259" key="2">
    <source>
        <dbReference type="Pfam" id="PF04024"/>
    </source>
</evidence>
<dbReference type="InterPro" id="IPR007168">
    <property type="entry name" value="Phageshock_PspC_N"/>
</dbReference>
<gene>
    <name evidence="3" type="ORF">COO09_12970</name>
</gene>
<reference evidence="3 4" key="1">
    <citation type="submission" date="2017-09" db="EMBL/GenBank/DDBJ databases">
        <title>The Catabolism of 3,6-Dichlorosalicylic acid is Initiated by the Cytochrome P450 Monooxygenase DsmABC in Rhizorhabdus dicambivorans Ndbn-20.</title>
        <authorList>
            <person name="Na L."/>
        </authorList>
    </citation>
    <scope>NUCLEOTIDE SEQUENCE [LARGE SCALE GENOMIC DNA]</scope>
    <source>
        <strain evidence="3 4">Ndbn-20m</strain>
    </source>
</reference>
<evidence type="ECO:0000256" key="1">
    <source>
        <dbReference type="SAM" id="Phobius"/>
    </source>
</evidence>
<name>A0A2A4FWV6_9SPHN</name>
<sequence length="92" mass="10120">MTSNNTFWRHDTFFGVCEAIGQDFGFNANWLRILFATALLFSPKIVLIAYFGLGAVVLASRLIFPKREARPAAIEARGADNDAEMAELPLAA</sequence>
<accession>A0A2A4FWV6</accession>
<dbReference type="Pfam" id="PF04024">
    <property type="entry name" value="PspC"/>
    <property type="match status" value="1"/>
</dbReference>
<proteinExistence type="predicted"/>
<keyword evidence="1" id="KW-1133">Transmembrane helix</keyword>